<comment type="caution">
    <text evidence="1">The sequence shown here is derived from an EMBL/GenBank/DDBJ whole genome shotgun (WGS) entry which is preliminary data.</text>
</comment>
<proteinExistence type="predicted"/>
<keyword evidence="2" id="KW-1185">Reference proteome</keyword>
<gene>
    <name evidence="1" type="ORF">CDAR_605801</name>
</gene>
<name>A0AAV4U9W7_9ARAC</name>
<dbReference type="AlphaFoldDB" id="A0AAV4U9W7"/>
<reference evidence="1 2" key="1">
    <citation type="submission" date="2021-06" db="EMBL/GenBank/DDBJ databases">
        <title>Caerostris darwini draft genome.</title>
        <authorList>
            <person name="Kono N."/>
            <person name="Arakawa K."/>
        </authorList>
    </citation>
    <scope>NUCLEOTIDE SEQUENCE [LARGE SCALE GENOMIC DNA]</scope>
</reference>
<protein>
    <submittedName>
        <fullName evidence="1">Uncharacterized protein</fullName>
    </submittedName>
</protein>
<organism evidence="1 2">
    <name type="scientific">Caerostris darwini</name>
    <dbReference type="NCBI Taxonomy" id="1538125"/>
    <lineage>
        <taxon>Eukaryota</taxon>
        <taxon>Metazoa</taxon>
        <taxon>Ecdysozoa</taxon>
        <taxon>Arthropoda</taxon>
        <taxon>Chelicerata</taxon>
        <taxon>Arachnida</taxon>
        <taxon>Araneae</taxon>
        <taxon>Araneomorphae</taxon>
        <taxon>Entelegynae</taxon>
        <taxon>Araneoidea</taxon>
        <taxon>Araneidae</taxon>
        <taxon>Caerostris</taxon>
    </lineage>
</organism>
<accession>A0AAV4U9W7</accession>
<dbReference type="Proteomes" id="UP001054837">
    <property type="component" value="Unassembled WGS sequence"/>
</dbReference>
<dbReference type="EMBL" id="BPLQ01010951">
    <property type="protein sequence ID" value="GIY54657.1"/>
    <property type="molecule type" value="Genomic_DNA"/>
</dbReference>
<evidence type="ECO:0000313" key="2">
    <source>
        <dbReference type="Proteomes" id="UP001054837"/>
    </source>
</evidence>
<sequence length="98" mass="11096">MLTSASIARTGISYRIADDRKNSIRGVFSSEGVPEECRPCLPRENIFSSYLAHHVIVRKVSSVFCPPFPQPFSNLCSSEKMKKTPRKFTARYSIPSRK</sequence>
<evidence type="ECO:0000313" key="1">
    <source>
        <dbReference type="EMBL" id="GIY54657.1"/>
    </source>
</evidence>